<dbReference type="Pfam" id="PF22785">
    <property type="entry name" value="Tc-R-P"/>
    <property type="match status" value="1"/>
</dbReference>
<proteinExistence type="predicted"/>
<accession>B9XSV8</accession>
<dbReference type="InterPro" id="IPR029021">
    <property type="entry name" value="Prot-tyrosine_phosphatase-like"/>
</dbReference>
<dbReference type="OrthoDB" id="251220at2"/>
<dbReference type="AlphaFoldDB" id="B9XSV8"/>
<comment type="caution">
    <text evidence="2">The sequence shown here is derived from an EMBL/GenBank/DDBJ whole genome shotgun (WGS) entry which is preliminary data.</text>
</comment>
<evidence type="ECO:0000256" key="1">
    <source>
        <dbReference type="SAM" id="SignalP"/>
    </source>
</evidence>
<dbReference type="STRING" id="320771.Cflav_PD0102"/>
<dbReference type="Gene3D" id="3.90.190.10">
    <property type="entry name" value="Protein tyrosine phosphatase superfamily"/>
    <property type="match status" value="1"/>
</dbReference>
<keyword evidence="1" id="KW-0732">Signal</keyword>
<reference evidence="2 3" key="1">
    <citation type="journal article" date="2011" name="J. Bacteriol.">
        <title>Genome sequence of 'Pedosphaera parvula' Ellin514, an aerobic Verrucomicrobial isolate from pasture soil.</title>
        <authorList>
            <person name="Kant R."/>
            <person name="van Passel M.W."/>
            <person name="Sangwan P."/>
            <person name="Palva A."/>
            <person name="Lucas S."/>
            <person name="Copeland A."/>
            <person name="Lapidus A."/>
            <person name="Glavina Del Rio T."/>
            <person name="Dalin E."/>
            <person name="Tice H."/>
            <person name="Bruce D."/>
            <person name="Goodwin L."/>
            <person name="Pitluck S."/>
            <person name="Chertkov O."/>
            <person name="Larimer F.W."/>
            <person name="Land M.L."/>
            <person name="Hauser L."/>
            <person name="Brettin T.S."/>
            <person name="Detter J.C."/>
            <person name="Han S."/>
            <person name="de Vos W.M."/>
            <person name="Janssen P.H."/>
            <person name="Smidt H."/>
        </authorList>
    </citation>
    <scope>NUCLEOTIDE SEQUENCE [LARGE SCALE GENOMIC DNA]</scope>
    <source>
        <strain evidence="2 3">Ellin514</strain>
    </source>
</reference>
<feature type="signal peptide" evidence="1">
    <location>
        <begin position="1"/>
        <end position="34"/>
    </location>
</feature>
<protein>
    <submittedName>
        <fullName evidence="2">Uncharacterized protein</fullName>
    </submittedName>
</protein>
<dbReference type="RefSeq" id="WP_007418891.1">
    <property type="nucleotide sequence ID" value="NZ_ABOX02000088.1"/>
</dbReference>
<sequence precursor="true">MNIKEQHQPKGIRGRSLFLLLTILSLSASSLLQAQSFSGTNHVPTTVHPLTAKGIENFFQLSDRFYSGSAPEGESAFAELKNRGIKTIITVDGAKPDVETAHRFGIRYVHLPIGYDGVPTNQAIRLVKAAETLPGPIYIHCHHGMHRGPAGAAVICMATEGWSAEQADSWLRLAGTATNYAGLYKSVEQFQVPTPEALKKVPANFPEQSPVSPLADVMIQIDERFENLKLIKKAGYSVPTSHPDLDPAHEALLLNELFKELLRSPATARRTQDFQAKLQEAEGCSHQFYNALISTNISGGYSVAAFKQLNAAITDATFKKVTDSCTACHKAHRN</sequence>
<evidence type="ECO:0000313" key="2">
    <source>
        <dbReference type="EMBL" id="EEF57067.1"/>
    </source>
</evidence>
<dbReference type="Proteomes" id="UP000003688">
    <property type="component" value="Unassembled WGS sequence"/>
</dbReference>
<organism evidence="2 3">
    <name type="scientific">Pedosphaera parvula (strain Ellin514)</name>
    <dbReference type="NCBI Taxonomy" id="320771"/>
    <lineage>
        <taxon>Bacteria</taxon>
        <taxon>Pseudomonadati</taxon>
        <taxon>Verrucomicrobiota</taxon>
        <taxon>Pedosphaerae</taxon>
        <taxon>Pedosphaerales</taxon>
        <taxon>Pedosphaeraceae</taxon>
        <taxon>Pedosphaera</taxon>
    </lineage>
</organism>
<evidence type="ECO:0000313" key="3">
    <source>
        <dbReference type="Proteomes" id="UP000003688"/>
    </source>
</evidence>
<dbReference type="SUPFAM" id="SSF52799">
    <property type="entry name" value="(Phosphotyrosine protein) phosphatases II"/>
    <property type="match status" value="1"/>
</dbReference>
<feature type="chain" id="PRO_5002895124" evidence="1">
    <location>
        <begin position="35"/>
        <end position="334"/>
    </location>
</feature>
<keyword evidence="3" id="KW-1185">Reference proteome</keyword>
<name>B9XSV8_PEDPL</name>
<gene>
    <name evidence="2" type="ORF">Cflav_PD0102</name>
</gene>
<dbReference type="EMBL" id="ABOX02000088">
    <property type="protein sequence ID" value="EEF57067.1"/>
    <property type="molecule type" value="Genomic_DNA"/>
</dbReference>